<keyword evidence="7 12" id="KW-0411">Iron-sulfur</keyword>
<dbReference type="InterPro" id="IPR040064">
    <property type="entry name" value="MoaA-like"/>
</dbReference>
<reference evidence="14" key="1">
    <citation type="submission" date="2022-08" db="EMBL/GenBank/DDBJ databases">
        <title>Genomic analyses of the natural microbiome of Caenorhabditis elegans.</title>
        <authorList>
            <person name="Samuel B."/>
        </authorList>
    </citation>
    <scope>NUCLEOTIDE SEQUENCE</scope>
    <source>
        <strain evidence="14">BIGb0277</strain>
    </source>
</reference>
<evidence type="ECO:0000256" key="10">
    <source>
        <dbReference type="ARBA" id="ARBA00023239"/>
    </source>
</evidence>
<keyword evidence="3 12" id="KW-0949">S-adenosyl-L-methionine</keyword>
<dbReference type="GO" id="GO:1904047">
    <property type="term" value="F:S-adenosyl-L-methionine binding"/>
    <property type="evidence" value="ECO:0007669"/>
    <property type="project" value="UniProtKB-UniRule"/>
</dbReference>
<evidence type="ECO:0000256" key="9">
    <source>
        <dbReference type="ARBA" id="ARBA00023150"/>
    </source>
</evidence>
<evidence type="ECO:0000256" key="11">
    <source>
        <dbReference type="ARBA" id="ARBA00048697"/>
    </source>
</evidence>
<dbReference type="InterPro" id="IPR000385">
    <property type="entry name" value="MoaA_NifB_PqqE_Fe-S-bd_CS"/>
</dbReference>
<dbReference type="InterPro" id="IPR050105">
    <property type="entry name" value="MoCo_biosynth_MoaA/MoaC"/>
</dbReference>
<dbReference type="PANTHER" id="PTHR22960:SF28">
    <property type="entry name" value="GTP 3',8-CYCLASE"/>
    <property type="match status" value="1"/>
</dbReference>
<keyword evidence="2 12" id="KW-0004">4Fe-4S</keyword>
<dbReference type="SUPFAM" id="SSF102114">
    <property type="entry name" value="Radical SAM enzymes"/>
    <property type="match status" value="1"/>
</dbReference>
<dbReference type="GO" id="GO:0005525">
    <property type="term" value="F:GTP binding"/>
    <property type="evidence" value="ECO:0007669"/>
    <property type="project" value="UniProtKB-UniRule"/>
</dbReference>
<comment type="function">
    <text evidence="12">Catalyzes the cyclization of GTP to (8S)-3',8-cyclo-7,8-dihydroguanosine 5'-triphosphate.</text>
</comment>
<feature type="binding site" evidence="12">
    <location>
        <position position="191"/>
    </location>
    <ligand>
        <name>S-adenosyl-L-methionine</name>
        <dbReference type="ChEBI" id="CHEBI:59789"/>
    </ligand>
</feature>
<comment type="pathway">
    <text evidence="12">Cofactor biosynthesis; molybdopterin biosynthesis.</text>
</comment>
<dbReference type="EC" id="4.1.99.22" evidence="1 12"/>
<evidence type="ECO:0000256" key="8">
    <source>
        <dbReference type="ARBA" id="ARBA00023134"/>
    </source>
</evidence>
<keyword evidence="8 12" id="KW-0342">GTP-binding</keyword>
<comment type="subunit">
    <text evidence="12">Monomer and homodimer.</text>
</comment>
<name>A0AAW5PFL0_9GAMM</name>
<feature type="binding site" evidence="12">
    <location>
        <position position="157"/>
    </location>
    <ligand>
        <name>GTP</name>
        <dbReference type="ChEBI" id="CHEBI:37565"/>
    </ligand>
</feature>
<feature type="binding site" evidence="12">
    <location>
        <position position="69"/>
    </location>
    <ligand>
        <name>S-adenosyl-L-methionine</name>
        <dbReference type="ChEBI" id="CHEBI:59789"/>
    </ligand>
</feature>
<keyword evidence="5 12" id="KW-0547">Nucleotide-binding</keyword>
<keyword evidence="9 12" id="KW-0501">Molybdenum cofactor biosynthesis</keyword>
<dbReference type="CDD" id="cd21117">
    <property type="entry name" value="Twitch_MoaA"/>
    <property type="match status" value="1"/>
</dbReference>
<dbReference type="PROSITE" id="PS01305">
    <property type="entry name" value="MOAA_NIFB_PQQE"/>
    <property type="match status" value="1"/>
</dbReference>
<dbReference type="Proteomes" id="UP001320691">
    <property type="component" value="Unassembled WGS sequence"/>
</dbReference>
<dbReference type="Pfam" id="PF04055">
    <property type="entry name" value="Radical_SAM"/>
    <property type="match status" value="1"/>
</dbReference>
<feature type="binding site" evidence="12">
    <location>
        <position position="271"/>
    </location>
    <ligand>
        <name>[4Fe-4S] cluster</name>
        <dbReference type="ChEBI" id="CHEBI:49883"/>
        <label>2</label>
        <note>4Fe-4S-substrate</note>
    </ligand>
</feature>
<comment type="caution">
    <text evidence="14">The sequence shown here is derived from an EMBL/GenBank/DDBJ whole genome shotgun (WGS) entry which is preliminary data.</text>
</comment>
<feature type="binding site" evidence="12">
    <location>
        <position position="254"/>
    </location>
    <ligand>
        <name>[4Fe-4S] cluster</name>
        <dbReference type="ChEBI" id="CHEBI:49883"/>
        <label>2</label>
        <note>4Fe-4S-substrate</note>
    </ligand>
</feature>
<dbReference type="GO" id="GO:0046872">
    <property type="term" value="F:metal ion binding"/>
    <property type="evidence" value="ECO:0007669"/>
    <property type="project" value="UniProtKB-KW"/>
</dbReference>
<keyword evidence="4 12" id="KW-0479">Metal-binding</keyword>
<feature type="binding site" evidence="12">
    <location>
        <position position="23"/>
    </location>
    <ligand>
        <name>[4Fe-4S] cluster</name>
        <dbReference type="ChEBI" id="CHEBI:49883"/>
        <label>1</label>
        <note>4Fe-4S-S-AdoMet</note>
    </ligand>
</feature>
<dbReference type="InterPro" id="IPR058240">
    <property type="entry name" value="rSAM_sf"/>
</dbReference>
<feature type="binding site" evidence="12">
    <location>
        <position position="257"/>
    </location>
    <ligand>
        <name>[4Fe-4S] cluster</name>
        <dbReference type="ChEBI" id="CHEBI:49883"/>
        <label>2</label>
        <note>4Fe-4S-substrate</note>
    </ligand>
</feature>
<feature type="domain" description="Radical SAM core" evidence="13">
    <location>
        <begin position="7"/>
        <end position="231"/>
    </location>
</feature>
<dbReference type="SFLD" id="SFLDG01067">
    <property type="entry name" value="SPASM/twitch_domain_containing"/>
    <property type="match status" value="1"/>
</dbReference>
<feature type="binding site" evidence="12">
    <location>
        <position position="16"/>
    </location>
    <ligand>
        <name>GTP</name>
        <dbReference type="ChEBI" id="CHEBI:37565"/>
    </ligand>
</feature>
<sequence>MNPLTDGFGRRFPYLRLSLTEACNFRCTYCLPDGYQAGPVRGFLQVEEIRRLVSAFATLGMHKIRLTGGEPSLRKDLEEIIATVAAVPGIRNIAITTNGTVLPRRLPGWHRAGLTALNVSLDSLNRERFKRITGHDRHAEILEGIEIAQQLGMPAIKLNAVLLRDANDDELPQWMEFIRDRPVSVRFIELMRTGDNQAYFERHHLRAEVLLDQLQAAGWSLCPRAPDAGPAQEYAHPDHRGRIGIIAPYSKDFCRGCNRLRVTATGDLRLCLFGDFGIALRPLLQHDTDRDALLARITTQLGLKAAGHGLHQGQTGLTPHLASIGG</sequence>
<evidence type="ECO:0000256" key="4">
    <source>
        <dbReference type="ARBA" id="ARBA00022723"/>
    </source>
</evidence>
<dbReference type="PROSITE" id="PS51918">
    <property type="entry name" value="RADICAL_SAM"/>
    <property type="match status" value="1"/>
</dbReference>
<feature type="binding site" evidence="12">
    <location>
        <position position="65"/>
    </location>
    <ligand>
        <name>GTP</name>
        <dbReference type="ChEBI" id="CHEBI:37565"/>
    </ligand>
</feature>
<dbReference type="RefSeq" id="WP_259259977.1">
    <property type="nucleotide sequence ID" value="NZ_JANUEK010000002.1"/>
</dbReference>
<dbReference type="Gene3D" id="3.20.20.70">
    <property type="entry name" value="Aldolase class I"/>
    <property type="match status" value="1"/>
</dbReference>
<evidence type="ECO:0000256" key="5">
    <source>
        <dbReference type="ARBA" id="ARBA00022741"/>
    </source>
</evidence>
<comment type="cofactor">
    <cofactor evidence="12">
        <name>[4Fe-4S] cluster</name>
        <dbReference type="ChEBI" id="CHEBI:49883"/>
    </cofactor>
    <text evidence="12">Binds 2 [4Fe-4S] clusters. Binds 1 [4Fe-4S] cluster coordinated with 3 cysteines and an exchangeable S-adenosyl-L-methionine and 1 [4Fe-4S] cluster coordinated with 3 cysteines and the GTP-derived substrate.</text>
</comment>
<dbReference type="GO" id="GO:0051539">
    <property type="term" value="F:4 iron, 4 sulfur cluster binding"/>
    <property type="evidence" value="ECO:0007669"/>
    <property type="project" value="UniProtKB-UniRule"/>
</dbReference>
<dbReference type="SFLD" id="SFLDS00029">
    <property type="entry name" value="Radical_SAM"/>
    <property type="match status" value="1"/>
</dbReference>
<evidence type="ECO:0000313" key="14">
    <source>
        <dbReference type="EMBL" id="MCS4279208.1"/>
    </source>
</evidence>
<feature type="binding site" evidence="12">
    <location>
        <position position="27"/>
    </location>
    <ligand>
        <name>[4Fe-4S] cluster</name>
        <dbReference type="ChEBI" id="CHEBI:49883"/>
        <label>1</label>
        <note>4Fe-4S-S-AdoMet</note>
    </ligand>
</feature>
<feature type="binding site" evidence="12">
    <location>
        <begin position="259"/>
        <end position="261"/>
    </location>
    <ligand>
        <name>GTP</name>
        <dbReference type="ChEBI" id="CHEBI:37565"/>
    </ligand>
</feature>
<dbReference type="EMBL" id="JANUEK010000002">
    <property type="protein sequence ID" value="MCS4279208.1"/>
    <property type="molecule type" value="Genomic_DNA"/>
</dbReference>
<dbReference type="InterPro" id="IPR013483">
    <property type="entry name" value="MoaA"/>
</dbReference>
<dbReference type="PANTHER" id="PTHR22960">
    <property type="entry name" value="MOLYBDOPTERIN COFACTOR SYNTHESIS PROTEIN A"/>
    <property type="match status" value="1"/>
</dbReference>
<dbReference type="SMART" id="SM00729">
    <property type="entry name" value="Elp3"/>
    <property type="match status" value="1"/>
</dbReference>
<keyword evidence="10 12" id="KW-0456">Lyase</keyword>
<comment type="similarity">
    <text evidence="12">Belongs to the radical SAM superfamily. MoaA family.</text>
</comment>
<protein>
    <recommendedName>
        <fullName evidence="1 12">GTP 3',8-cyclase</fullName>
        <ecNumber evidence="1 12">4.1.99.22</ecNumber>
    </recommendedName>
    <alternativeName>
        <fullName evidence="12">Molybdenum cofactor biosynthesis protein A</fullName>
    </alternativeName>
</protein>
<dbReference type="SFLD" id="SFLDG01383">
    <property type="entry name" value="cyclic_pyranopterin_phosphate"/>
    <property type="match status" value="1"/>
</dbReference>
<dbReference type="HAMAP" id="MF_01225_B">
    <property type="entry name" value="MoaA_B"/>
    <property type="match status" value="1"/>
</dbReference>
<dbReference type="GO" id="GO:0061798">
    <property type="term" value="F:GTP 3',8'-cyclase activity"/>
    <property type="evidence" value="ECO:0007669"/>
    <property type="project" value="UniProtKB-UniRule"/>
</dbReference>
<evidence type="ECO:0000313" key="15">
    <source>
        <dbReference type="Proteomes" id="UP001320691"/>
    </source>
</evidence>
<dbReference type="InterPro" id="IPR007197">
    <property type="entry name" value="rSAM"/>
</dbReference>
<evidence type="ECO:0000256" key="2">
    <source>
        <dbReference type="ARBA" id="ARBA00022485"/>
    </source>
</evidence>
<dbReference type="InterPro" id="IPR006638">
    <property type="entry name" value="Elp3/MiaA/NifB-like_rSAM"/>
</dbReference>
<dbReference type="InterPro" id="IPR013785">
    <property type="entry name" value="Aldolase_TIM"/>
</dbReference>
<feature type="binding site" evidence="12">
    <location>
        <position position="120"/>
    </location>
    <ligand>
        <name>S-adenosyl-L-methionine</name>
        <dbReference type="ChEBI" id="CHEBI:59789"/>
    </ligand>
</feature>
<evidence type="ECO:0000259" key="13">
    <source>
        <dbReference type="PROSITE" id="PS51918"/>
    </source>
</evidence>
<evidence type="ECO:0000256" key="6">
    <source>
        <dbReference type="ARBA" id="ARBA00023004"/>
    </source>
</evidence>
<evidence type="ECO:0000256" key="1">
    <source>
        <dbReference type="ARBA" id="ARBA00012167"/>
    </source>
</evidence>
<accession>A0AAW5PFL0</accession>
<organism evidence="14 15">
    <name type="scientific">Stenotrophomonas rhizophila</name>
    <dbReference type="NCBI Taxonomy" id="216778"/>
    <lineage>
        <taxon>Bacteria</taxon>
        <taxon>Pseudomonadati</taxon>
        <taxon>Pseudomonadota</taxon>
        <taxon>Gammaproteobacteria</taxon>
        <taxon>Lysobacterales</taxon>
        <taxon>Lysobacteraceae</taxon>
        <taxon>Stenotrophomonas</taxon>
    </lineage>
</organism>
<feature type="binding site" evidence="12">
    <location>
        <position position="30"/>
    </location>
    <ligand>
        <name>[4Fe-4S] cluster</name>
        <dbReference type="ChEBI" id="CHEBI:49883"/>
        <label>1</label>
        <note>4Fe-4S-S-AdoMet</note>
    </ligand>
</feature>
<dbReference type="SFLD" id="SFLDG01386">
    <property type="entry name" value="main_SPASM_domain-containing"/>
    <property type="match status" value="1"/>
</dbReference>
<evidence type="ECO:0000256" key="7">
    <source>
        <dbReference type="ARBA" id="ARBA00023014"/>
    </source>
</evidence>
<keyword evidence="6 12" id="KW-0408">Iron</keyword>
<comment type="catalytic activity">
    <reaction evidence="11 12">
        <text>GTP + AH2 + S-adenosyl-L-methionine = (8S)-3',8-cyclo-7,8-dihydroguanosine 5'-triphosphate + 5'-deoxyadenosine + L-methionine + A + H(+)</text>
        <dbReference type="Rhea" id="RHEA:49576"/>
        <dbReference type="ChEBI" id="CHEBI:13193"/>
        <dbReference type="ChEBI" id="CHEBI:15378"/>
        <dbReference type="ChEBI" id="CHEBI:17319"/>
        <dbReference type="ChEBI" id="CHEBI:17499"/>
        <dbReference type="ChEBI" id="CHEBI:37565"/>
        <dbReference type="ChEBI" id="CHEBI:57844"/>
        <dbReference type="ChEBI" id="CHEBI:59789"/>
        <dbReference type="ChEBI" id="CHEBI:131766"/>
        <dbReference type="EC" id="4.1.99.22"/>
    </reaction>
</comment>
<dbReference type="Pfam" id="PF06463">
    <property type="entry name" value="Mob_synth_C"/>
    <property type="match status" value="1"/>
</dbReference>
<dbReference type="InterPro" id="IPR010505">
    <property type="entry name" value="MoaA_twitch"/>
</dbReference>
<dbReference type="GO" id="GO:0006777">
    <property type="term" value="P:Mo-molybdopterin cofactor biosynthetic process"/>
    <property type="evidence" value="ECO:0007669"/>
    <property type="project" value="UniProtKB-UniRule"/>
</dbReference>
<gene>
    <name evidence="12" type="primary">moaA</name>
    <name evidence="14" type="ORF">M2412_001175</name>
</gene>
<dbReference type="NCBIfam" id="TIGR02666">
    <property type="entry name" value="moaA"/>
    <property type="match status" value="1"/>
</dbReference>
<feature type="binding site" evidence="12">
    <location>
        <position position="96"/>
    </location>
    <ligand>
        <name>GTP</name>
        <dbReference type="ChEBI" id="CHEBI:37565"/>
    </ligand>
</feature>
<feature type="binding site" evidence="12">
    <location>
        <position position="29"/>
    </location>
    <ligand>
        <name>S-adenosyl-L-methionine</name>
        <dbReference type="ChEBI" id="CHEBI:59789"/>
    </ligand>
</feature>
<dbReference type="AlphaFoldDB" id="A0AAW5PFL0"/>
<dbReference type="GO" id="GO:0061799">
    <property type="term" value="F:cyclic pyranopterin monophosphate synthase activity"/>
    <property type="evidence" value="ECO:0007669"/>
    <property type="project" value="TreeGrafter"/>
</dbReference>
<proteinExistence type="inferred from homology"/>
<evidence type="ECO:0000256" key="3">
    <source>
        <dbReference type="ARBA" id="ARBA00022691"/>
    </source>
</evidence>
<evidence type="ECO:0000256" key="12">
    <source>
        <dbReference type="HAMAP-Rule" id="MF_01225"/>
    </source>
</evidence>
<dbReference type="CDD" id="cd01335">
    <property type="entry name" value="Radical_SAM"/>
    <property type="match status" value="1"/>
</dbReference>